<dbReference type="EMBL" id="JAMYWD010000011">
    <property type="protein sequence ID" value="KAJ4956122.1"/>
    <property type="molecule type" value="Genomic_DNA"/>
</dbReference>
<sequence>MGRFSEGKPAKRPAHRRALGQPTAPVAYRKRPYFREGKPASLQSRPAHGQPRRPTRRTAAGELSASLPHLQHTATDHSSRLAIDYCNRPAHKGKPATVVTDGVLIKDTDADPTVINTELEAIVAPRSVVEAEYPQDHIVVNSSGFYYGKLLFQHSNSSENFSLTFRKPTTDLRSTGLKTEQNRLVVFFLDAGRISNAKVNLHGSPDTCDKETRWRKSFPPQVRDSSRLQQ</sequence>
<dbReference type="Proteomes" id="UP001141806">
    <property type="component" value="Unassembled WGS sequence"/>
</dbReference>
<comment type="caution">
    <text evidence="2">The sequence shown here is derived from an EMBL/GenBank/DDBJ whole genome shotgun (WGS) entry which is preliminary data.</text>
</comment>
<feature type="region of interest" description="Disordered" evidence="1">
    <location>
        <begin position="205"/>
        <end position="230"/>
    </location>
</feature>
<accession>A0A9Q0GXN2</accession>
<name>A0A9Q0GXN2_9MAGN</name>
<dbReference type="AlphaFoldDB" id="A0A9Q0GXN2"/>
<gene>
    <name evidence="2" type="ORF">NE237_012905</name>
</gene>
<feature type="region of interest" description="Disordered" evidence="1">
    <location>
        <begin position="1"/>
        <end position="60"/>
    </location>
</feature>
<evidence type="ECO:0000313" key="3">
    <source>
        <dbReference type="Proteomes" id="UP001141806"/>
    </source>
</evidence>
<evidence type="ECO:0000313" key="2">
    <source>
        <dbReference type="EMBL" id="KAJ4956122.1"/>
    </source>
</evidence>
<keyword evidence="3" id="KW-1185">Reference proteome</keyword>
<proteinExistence type="predicted"/>
<organism evidence="2 3">
    <name type="scientific">Protea cynaroides</name>
    <dbReference type="NCBI Taxonomy" id="273540"/>
    <lineage>
        <taxon>Eukaryota</taxon>
        <taxon>Viridiplantae</taxon>
        <taxon>Streptophyta</taxon>
        <taxon>Embryophyta</taxon>
        <taxon>Tracheophyta</taxon>
        <taxon>Spermatophyta</taxon>
        <taxon>Magnoliopsida</taxon>
        <taxon>Proteales</taxon>
        <taxon>Proteaceae</taxon>
        <taxon>Protea</taxon>
    </lineage>
</organism>
<protein>
    <submittedName>
        <fullName evidence="2">Uncharacterized protein</fullName>
    </submittedName>
</protein>
<evidence type="ECO:0000256" key="1">
    <source>
        <dbReference type="SAM" id="MobiDB-lite"/>
    </source>
</evidence>
<reference evidence="2" key="1">
    <citation type="journal article" date="2023" name="Plant J.">
        <title>The genome of the king protea, Protea cynaroides.</title>
        <authorList>
            <person name="Chang J."/>
            <person name="Duong T.A."/>
            <person name="Schoeman C."/>
            <person name="Ma X."/>
            <person name="Roodt D."/>
            <person name="Barker N."/>
            <person name="Li Z."/>
            <person name="Van de Peer Y."/>
            <person name="Mizrachi E."/>
        </authorList>
    </citation>
    <scope>NUCLEOTIDE SEQUENCE</scope>
    <source>
        <tissue evidence="2">Young leaves</tissue>
    </source>
</reference>